<dbReference type="EMBL" id="FN653404">
    <property type="protein sequence ID" value="CBY15016.1"/>
    <property type="molecule type" value="Genomic_DNA"/>
</dbReference>
<feature type="transmembrane region" description="Helical" evidence="2">
    <location>
        <begin position="113"/>
        <end position="132"/>
    </location>
</feature>
<sequence length="178" mass="20542">MLTNLSRGIQFSIRNLLQNKYSVTVKPSQDVTLKYLQSYDNEDSMMYGATRSDLLVLEKSFPNLYKEYINTDLVFDETKEAIIQYLKTGEVQKTTGAGLNPVDKFMAKNINELSILLIACMIPLCVVPFLVLREWFVEKQKVIMREVQKEMKDLKREKALILSNMELNKATISMLENS</sequence>
<protein>
    <submittedName>
        <fullName evidence="3">Uncharacterized protein</fullName>
    </submittedName>
</protein>
<dbReference type="OrthoDB" id="10293458at2759"/>
<evidence type="ECO:0000256" key="1">
    <source>
        <dbReference type="SAM" id="Coils"/>
    </source>
</evidence>
<proteinExistence type="predicted"/>
<dbReference type="Proteomes" id="UP000001307">
    <property type="component" value="Unassembled WGS sequence"/>
</dbReference>
<feature type="coiled-coil region" evidence="1">
    <location>
        <begin position="137"/>
        <end position="164"/>
    </location>
</feature>
<accession>E4XZF4</accession>
<evidence type="ECO:0000313" key="3">
    <source>
        <dbReference type="EMBL" id="CBY15016.1"/>
    </source>
</evidence>
<name>E4XZF4_OIKDI</name>
<keyword evidence="1" id="KW-0175">Coiled coil</keyword>
<evidence type="ECO:0000256" key="2">
    <source>
        <dbReference type="SAM" id="Phobius"/>
    </source>
</evidence>
<keyword evidence="2" id="KW-0472">Membrane</keyword>
<keyword evidence="2" id="KW-1133">Transmembrane helix</keyword>
<organism evidence="3">
    <name type="scientific">Oikopleura dioica</name>
    <name type="common">Tunicate</name>
    <dbReference type="NCBI Taxonomy" id="34765"/>
    <lineage>
        <taxon>Eukaryota</taxon>
        <taxon>Metazoa</taxon>
        <taxon>Chordata</taxon>
        <taxon>Tunicata</taxon>
        <taxon>Appendicularia</taxon>
        <taxon>Copelata</taxon>
        <taxon>Oikopleuridae</taxon>
        <taxon>Oikopleura</taxon>
    </lineage>
</organism>
<dbReference type="InParanoid" id="E4XZF4"/>
<reference evidence="3" key="1">
    <citation type="journal article" date="2010" name="Science">
        <title>Plasticity of animal genome architecture unmasked by rapid evolution of a pelagic tunicate.</title>
        <authorList>
            <person name="Denoeud F."/>
            <person name="Henriet S."/>
            <person name="Mungpakdee S."/>
            <person name="Aury J.M."/>
            <person name="Da Silva C."/>
            <person name="Brinkmann H."/>
            <person name="Mikhaleva J."/>
            <person name="Olsen L.C."/>
            <person name="Jubin C."/>
            <person name="Canestro C."/>
            <person name="Bouquet J.M."/>
            <person name="Danks G."/>
            <person name="Poulain J."/>
            <person name="Campsteijn C."/>
            <person name="Adamski M."/>
            <person name="Cross I."/>
            <person name="Yadetie F."/>
            <person name="Muffato M."/>
            <person name="Louis A."/>
            <person name="Butcher S."/>
            <person name="Tsagkogeorga G."/>
            <person name="Konrad A."/>
            <person name="Singh S."/>
            <person name="Jensen M.F."/>
            <person name="Cong E.H."/>
            <person name="Eikeseth-Otteraa H."/>
            <person name="Noel B."/>
            <person name="Anthouard V."/>
            <person name="Porcel B.M."/>
            <person name="Kachouri-Lafond R."/>
            <person name="Nishino A."/>
            <person name="Ugolini M."/>
            <person name="Chourrout P."/>
            <person name="Nishida H."/>
            <person name="Aasland R."/>
            <person name="Huzurbazar S."/>
            <person name="Westhof E."/>
            <person name="Delsuc F."/>
            <person name="Lehrach H."/>
            <person name="Reinhardt R."/>
            <person name="Weissenbach J."/>
            <person name="Roy S.W."/>
            <person name="Artiguenave F."/>
            <person name="Postlethwait J.H."/>
            <person name="Manak J.R."/>
            <person name="Thompson E.M."/>
            <person name="Jaillon O."/>
            <person name="Du Pasquier L."/>
            <person name="Boudinot P."/>
            <person name="Liberles D.A."/>
            <person name="Volff J.N."/>
            <person name="Philippe H."/>
            <person name="Lenhard B."/>
            <person name="Roest Crollius H."/>
            <person name="Wincker P."/>
            <person name="Chourrout D."/>
        </authorList>
    </citation>
    <scope>NUCLEOTIDE SEQUENCE [LARGE SCALE GENOMIC DNA]</scope>
</reference>
<dbReference type="AlphaFoldDB" id="E4XZF4"/>
<keyword evidence="4" id="KW-1185">Reference proteome</keyword>
<keyword evidence="2" id="KW-0812">Transmembrane</keyword>
<gene>
    <name evidence="3" type="ORF">GSOID_T00010119001</name>
</gene>
<evidence type="ECO:0000313" key="4">
    <source>
        <dbReference type="Proteomes" id="UP000001307"/>
    </source>
</evidence>